<dbReference type="GO" id="GO:0004519">
    <property type="term" value="F:endonuclease activity"/>
    <property type="evidence" value="ECO:0007669"/>
    <property type="project" value="UniProtKB-KW"/>
</dbReference>
<dbReference type="Proteomes" id="UP000180175">
    <property type="component" value="Chromosome"/>
</dbReference>
<keyword evidence="3" id="KW-0227">DNA damage</keyword>
<dbReference type="Gene3D" id="3.20.20.150">
    <property type="entry name" value="Divalent-metal-dependent TIM barrel enzymes"/>
    <property type="match status" value="1"/>
</dbReference>
<proteinExistence type="predicted"/>
<evidence type="ECO:0000313" key="9">
    <source>
        <dbReference type="Proteomes" id="UP000180175"/>
    </source>
</evidence>
<protein>
    <submittedName>
        <fullName evidence="8">UV DNA damage repair endonuclease UvsE</fullName>
    </submittedName>
    <submittedName>
        <fullName evidence="7">UV damage endonuclease UvsE</fullName>
    </submittedName>
</protein>
<dbReference type="GO" id="GO:0009411">
    <property type="term" value="P:response to UV"/>
    <property type="evidence" value="ECO:0007669"/>
    <property type="project" value="InterPro"/>
</dbReference>
<keyword evidence="4" id="KW-0228">DNA excision</keyword>
<evidence type="ECO:0000256" key="3">
    <source>
        <dbReference type="ARBA" id="ARBA00022763"/>
    </source>
</evidence>
<evidence type="ECO:0000256" key="5">
    <source>
        <dbReference type="ARBA" id="ARBA00022801"/>
    </source>
</evidence>
<dbReference type="SUPFAM" id="SSF51658">
    <property type="entry name" value="Xylose isomerase-like"/>
    <property type="match status" value="1"/>
</dbReference>
<dbReference type="GO" id="GO:0006289">
    <property type="term" value="P:nucleotide-excision repair"/>
    <property type="evidence" value="ECO:0007669"/>
    <property type="project" value="InterPro"/>
</dbReference>
<dbReference type="EMBL" id="CP063356">
    <property type="protein sequence ID" value="QOY34351.1"/>
    <property type="molecule type" value="Genomic_DNA"/>
</dbReference>
<dbReference type="RefSeq" id="WP_071316568.1">
    <property type="nucleotide sequence ID" value="NZ_CP063356.2"/>
</dbReference>
<dbReference type="OrthoDB" id="9782576at2"/>
<gene>
    <name evidence="8" type="primary">uvsE</name>
    <name evidence="8" type="ORF">AWH56_016665</name>
    <name evidence="7" type="ORF">AWH56_07625</name>
</gene>
<organism evidence="7 9">
    <name type="scientific">Anaerobacillus isosaccharinicus</name>
    <dbReference type="NCBI Taxonomy" id="1532552"/>
    <lineage>
        <taxon>Bacteria</taxon>
        <taxon>Bacillati</taxon>
        <taxon>Bacillota</taxon>
        <taxon>Bacilli</taxon>
        <taxon>Bacillales</taxon>
        <taxon>Bacillaceae</taxon>
        <taxon>Anaerobacillus</taxon>
    </lineage>
</organism>
<dbReference type="PANTHER" id="PTHR31290">
    <property type="entry name" value="UV-DAMAGE ENDONUCLEASE"/>
    <property type="match status" value="1"/>
</dbReference>
<dbReference type="InterPro" id="IPR036237">
    <property type="entry name" value="Xyl_isomerase-like_sf"/>
</dbReference>
<dbReference type="PANTHER" id="PTHR31290:SF5">
    <property type="entry name" value="UV-DAMAGE ENDONUCLEASE"/>
    <property type="match status" value="1"/>
</dbReference>
<keyword evidence="6" id="KW-0234">DNA repair</keyword>
<dbReference type="AlphaFoldDB" id="A0A1S2M7D7"/>
<reference evidence="8" key="4">
    <citation type="submission" date="2020-10" db="EMBL/GenBank/DDBJ databases">
        <authorList>
            <person name="Bassil N.M."/>
            <person name="Lloyd J.R."/>
        </authorList>
    </citation>
    <scope>NUCLEOTIDE SEQUENCE</scope>
    <source>
        <strain evidence="8">NB2006</strain>
    </source>
</reference>
<reference evidence="8 9" key="2">
    <citation type="journal article" date="2017" name="Genome Announc.">
        <title>Draft Genome Sequences of Four Alkaliphilic Bacteria Belonging to the Anaerobacillus Genus.</title>
        <authorList>
            <person name="Bassil N.M."/>
            <person name="Lloyd J.R."/>
        </authorList>
    </citation>
    <scope>NUCLEOTIDE SEQUENCE [LARGE SCALE GENOMIC DNA]</scope>
    <source>
        <strain evidence="8 9">NB2006</strain>
    </source>
</reference>
<dbReference type="GO" id="GO:0016787">
    <property type="term" value="F:hydrolase activity"/>
    <property type="evidence" value="ECO:0007669"/>
    <property type="project" value="UniProtKB-KW"/>
</dbReference>
<reference evidence="8 9" key="3">
    <citation type="journal article" date="2019" name="Int. J. Syst. Evol. Microbiol.">
        <title>Anaerobacillus isosaccharinicus sp. nov., an alkaliphilic bacterium which degrades isosaccharinic acid.</title>
        <authorList>
            <person name="Bassil N.M."/>
            <person name="Lloyd J.R."/>
        </authorList>
    </citation>
    <scope>NUCLEOTIDE SEQUENCE [LARGE SCALE GENOMIC DNA]</scope>
    <source>
        <strain evidence="8 9">NB2006</strain>
    </source>
</reference>
<sequence>MIVRFGYVAMSVHLKNASPSQTMTVKQFEQIKDKEAAIRKLERIAVSNLENCYRLLKHNLAHDITFFRLSSKLVPLVNHPHTEGWKYEEAIAPILNEIGEFITKHQMRIGFHPDHFVVINNLDEDLLKRSIHTLIYHYKLLKGMNIDPMHRCVLHVGGAKNGVVEGLEEFIENFEKIPKAIQQMLILENDDTVYHIEDVLYLGEKLQIPVVLDIHHHDIHQPKTFSFLEVWDRVLETWKHSSLPVKIHVSSPKEDATDKRHHDYIDVERLMRFLTSIKGTVEQLDVMIEAKMKDEALIKLMKQLQTRHDCSVISGASIKLEGN</sequence>
<keyword evidence="1" id="KW-0540">Nuclease</keyword>
<accession>A0A1S2M7D7</accession>
<evidence type="ECO:0000256" key="2">
    <source>
        <dbReference type="ARBA" id="ARBA00022759"/>
    </source>
</evidence>
<keyword evidence="2 7" id="KW-0255">Endonuclease</keyword>
<evidence type="ECO:0000256" key="4">
    <source>
        <dbReference type="ARBA" id="ARBA00022769"/>
    </source>
</evidence>
<reference evidence="7 9" key="1">
    <citation type="submission" date="2016-10" db="EMBL/GenBank/DDBJ databases">
        <title>Draft genome sequences of four alkaliphilic bacteria belonging to the Anaerobacillus genus.</title>
        <authorList>
            <person name="Bassil N.M."/>
            <person name="Lloyd J.R."/>
        </authorList>
    </citation>
    <scope>NUCLEOTIDE SEQUENCE [LARGE SCALE GENOMIC DNA]</scope>
    <source>
        <strain evidence="7 9">NB2006</strain>
    </source>
</reference>
<evidence type="ECO:0000256" key="6">
    <source>
        <dbReference type="ARBA" id="ARBA00023204"/>
    </source>
</evidence>
<evidence type="ECO:0000313" key="8">
    <source>
        <dbReference type="EMBL" id="QOY34351.1"/>
    </source>
</evidence>
<dbReference type="NCBIfam" id="TIGR00629">
    <property type="entry name" value="uvde"/>
    <property type="match status" value="1"/>
</dbReference>
<evidence type="ECO:0000256" key="1">
    <source>
        <dbReference type="ARBA" id="ARBA00022722"/>
    </source>
</evidence>
<keyword evidence="5" id="KW-0378">Hydrolase</keyword>
<dbReference type="KEGG" id="aia:AWH56_016665"/>
<dbReference type="Pfam" id="PF03851">
    <property type="entry name" value="UvdE"/>
    <property type="match status" value="1"/>
</dbReference>
<dbReference type="InterPro" id="IPR004601">
    <property type="entry name" value="UvdE"/>
</dbReference>
<name>A0A1S2M7D7_9BACI</name>
<evidence type="ECO:0000313" key="7">
    <source>
        <dbReference type="EMBL" id="OIJ20631.1"/>
    </source>
</evidence>
<dbReference type="EMBL" id="LQXD01000068">
    <property type="protein sequence ID" value="OIJ20631.1"/>
    <property type="molecule type" value="Genomic_DNA"/>
</dbReference>
<keyword evidence="9" id="KW-1185">Reference proteome</keyword>